<gene>
    <name evidence="1" type="ORF">KC19_VG039600</name>
</gene>
<sequence length="109" mass="12139">MLVSFTALLEQDEVEKDATTSSAEPLLQVGQETDMIDFDGDGDEEAPEDEHLRLDEDAIRIRQKLNSVATIASLRFQPLSCSRFSIPLCRMLPMPMVKPTLGSDLSKLE</sequence>
<keyword evidence="2" id="KW-1185">Reference proteome</keyword>
<proteinExistence type="predicted"/>
<reference evidence="1" key="1">
    <citation type="submission" date="2020-06" db="EMBL/GenBank/DDBJ databases">
        <title>WGS assembly of Ceratodon purpureus strain R40.</title>
        <authorList>
            <person name="Carey S.B."/>
            <person name="Jenkins J."/>
            <person name="Shu S."/>
            <person name="Lovell J.T."/>
            <person name="Sreedasyam A."/>
            <person name="Maumus F."/>
            <person name="Tiley G.P."/>
            <person name="Fernandez-Pozo N."/>
            <person name="Barry K."/>
            <person name="Chen C."/>
            <person name="Wang M."/>
            <person name="Lipzen A."/>
            <person name="Daum C."/>
            <person name="Saski C.A."/>
            <person name="Payton A.C."/>
            <person name="Mcbreen J.C."/>
            <person name="Conrad R.E."/>
            <person name="Kollar L.M."/>
            <person name="Olsson S."/>
            <person name="Huttunen S."/>
            <person name="Landis J.B."/>
            <person name="Wickett N.J."/>
            <person name="Johnson M.G."/>
            <person name="Rensing S.A."/>
            <person name="Grimwood J."/>
            <person name="Schmutz J."/>
            <person name="Mcdaniel S.F."/>
        </authorList>
    </citation>
    <scope>NUCLEOTIDE SEQUENCE</scope>
    <source>
        <strain evidence="1">R40</strain>
    </source>
</reference>
<dbReference type="Proteomes" id="UP000822688">
    <property type="component" value="Chromosome V"/>
</dbReference>
<dbReference type="EMBL" id="CM026426">
    <property type="protein sequence ID" value="KAG0571755.1"/>
    <property type="molecule type" value="Genomic_DNA"/>
</dbReference>
<dbReference type="AlphaFoldDB" id="A0A8T0HLS7"/>
<comment type="caution">
    <text evidence="1">The sequence shown here is derived from an EMBL/GenBank/DDBJ whole genome shotgun (WGS) entry which is preliminary data.</text>
</comment>
<evidence type="ECO:0000313" key="2">
    <source>
        <dbReference type="Proteomes" id="UP000822688"/>
    </source>
</evidence>
<organism evidence="1 2">
    <name type="scientific">Ceratodon purpureus</name>
    <name type="common">Fire moss</name>
    <name type="synonym">Dicranum purpureum</name>
    <dbReference type="NCBI Taxonomy" id="3225"/>
    <lineage>
        <taxon>Eukaryota</taxon>
        <taxon>Viridiplantae</taxon>
        <taxon>Streptophyta</taxon>
        <taxon>Embryophyta</taxon>
        <taxon>Bryophyta</taxon>
        <taxon>Bryophytina</taxon>
        <taxon>Bryopsida</taxon>
        <taxon>Dicranidae</taxon>
        <taxon>Pseudoditrichales</taxon>
        <taxon>Ditrichaceae</taxon>
        <taxon>Ceratodon</taxon>
    </lineage>
</organism>
<protein>
    <submittedName>
        <fullName evidence="1">Uncharacterized protein</fullName>
    </submittedName>
</protein>
<evidence type="ECO:0000313" key="1">
    <source>
        <dbReference type="EMBL" id="KAG0571755.1"/>
    </source>
</evidence>
<accession>A0A8T0HLS7</accession>
<name>A0A8T0HLS7_CERPU</name>